<dbReference type="GeneID" id="136809068"/>
<accession>A0A7M5WTG2</accession>
<feature type="domain" description="GOLD" evidence="9">
    <location>
        <begin position="24"/>
        <end position="251"/>
    </location>
</feature>
<name>A0A7M5WTG2_9CNID</name>
<evidence type="ECO:0000256" key="8">
    <source>
        <dbReference type="SAM" id="SignalP"/>
    </source>
</evidence>
<dbReference type="RefSeq" id="XP_066921748.1">
    <property type="nucleotide sequence ID" value="XM_067065647.1"/>
</dbReference>
<feature type="transmembrane region" description="Helical" evidence="7">
    <location>
        <begin position="224"/>
        <end position="246"/>
    </location>
</feature>
<keyword evidence="6 7" id="KW-0472">Membrane</keyword>
<evidence type="ECO:0000259" key="9">
    <source>
        <dbReference type="SMART" id="SM01190"/>
    </source>
</evidence>
<evidence type="ECO:0000313" key="11">
    <source>
        <dbReference type="Proteomes" id="UP000594262"/>
    </source>
</evidence>
<sequence length="262" mass="30135">MYPGKYLLISLVLTLESVLVMAKSLTMQLNGYDDDCVYLSKEKDEKLDYMLISGGAKVDFTMFEPNENSPNVQRHEVTEHEQIGLLLNKTGDYKFCFANAYQSHPINVLFEYDMFEDIEAAPNGNMQKEKDIFVKKAKDAVREMFDQQGYHLTDDAHRRSFMKAVVEHQKEALYHGEGKGADDRLKGTITMIGIYMDEMEKSLSRHGKRIGRHHFLQMINHDRVMQYSILISLAMVVSTCVQLVVVKGFFNGKMSLNVFSYK</sequence>
<dbReference type="GO" id="GO:0016020">
    <property type="term" value="C:membrane"/>
    <property type="evidence" value="ECO:0007669"/>
    <property type="project" value="UniProtKB-SubCell"/>
</dbReference>
<evidence type="ECO:0000256" key="5">
    <source>
        <dbReference type="ARBA" id="ARBA00022989"/>
    </source>
</evidence>
<comment type="similarity">
    <text evidence="2">Belongs to the EMP24/GP25L family.</text>
</comment>
<dbReference type="Proteomes" id="UP000594262">
    <property type="component" value="Unplaced"/>
</dbReference>
<evidence type="ECO:0000256" key="4">
    <source>
        <dbReference type="ARBA" id="ARBA00022729"/>
    </source>
</evidence>
<evidence type="ECO:0000256" key="2">
    <source>
        <dbReference type="ARBA" id="ARBA00007104"/>
    </source>
</evidence>
<feature type="chain" id="PRO_5029728147" description="GOLD domain-containing protein" evidence="8">
    <location>
        <begin position="23"/>
        <end position="262"/>
    </location>
</feature>
<evidence type="ECO:0000256" key="3">
    <source>
        <dbReference type="ARBA" id="ARBA00022692"/>
    </source>
</evidence>
<dbReference type="PANTHER" id="PTHR22811">
    <property type="entry name" value="TRANSMEMBRANE EMP24 DOMAIN-CONTAINING PROTEIN"/>
    <property type="match status" value="1"/>
</dbReference>
<dbReference type="EnsemblMetazoa" id="CLYHEMT012887.1">
    <property type="protein sequence ID" value="CLYHEMP012887.1"/>
    <property type="gene ID" value="CLYHEMG012887"/>
</dbReference>
<keyword evidence="5 7" id="KW-1133">Transmembrane helix</keyword>
<evidence type="ECO:0000256" key="7">
    <source>
        <dbReference type="SAM" id="Phobius"/>
    </source>
</evidence>
<reference evidence="10" key="1">
    <citation type="submission" date="2021-01" db="UniProtKB">
        <authorList>
            <consortium name="EnsemblMetazoa"/>
        </authorList>
    </citation>
    <scope>IDENTIFICATION</scope>
</reference>
<feature type="signal peptide" evidence="8">
    <location>
        <begin position="1"/>
        <end position="22"/>
    </location>
</feature>
<keyword evidence="3 7" id="KW-0812">Transmembrane</keyword>
<dbReference type="SMART" id="SM01190">
    <property type="entry name" value="EMP24_GP25L"/>
    <property type="match status" value="1"/>
</dbReference>
<proteinExistence type="inferred from homology"/>
<dbReference type="AlphaFoldDB" id="A0A7M5WTG2"/>
<keyword evidence="4 8" id="KW-0732">Signal</keyword>
<dbReference type="OrthoDB" id="6035893at2759"/>
<evidence type="ECO:0000313" key="10">
    <source>
        <dbReference type="EnsemblMetazoa" id="CLYHEMP012887.1"/>
    </source>
</evidence>
<evidence type="ECO:0000256" key="6">
    <source>
        <dbReference type="ARBA" id="ARBA00023136"/>
    </source>
</evidence>
<dbReference type="InterPro" id="IPR015720">
    <property type="entry name" value="Emp24-like"/>
</dbReference>
<dbReference type="Pfam" id="PF01105">
    <property type="entry name" value="EMP24_GP25L"/>
    <property type="match status" value="1"/>
</dbReference>
<dbReference type="InterPro" id="IPR009038">
    <property type="entry name" value="GOLD_dom"/>
</dbReference>
<comment type="subcellular location">
    <subcellularLocation>
        <location evidence="1">Membrane</location>
        <topology evidence="1">Single-pass type I membrane protein</topology>
    </subcellularLocation>
</comment>
<keyword evidence="11" id="KW-1185">Reference proteome</keyword>
<evidence type="ECO:0000256" key="1">
    <source>
        <dbReference type="ARBA" id="ARBA00004479"/>
    </source>
</evidence>
<protein>
    <recommendedName>
        <fullName evidence="9">GOLD domain-containing protein</fullName>
    </recommendedName>
</protein>
<organism evidence="10 11">
    <name type="scientific">Clytia hemisphaerica</name>
    <dbReference type="NCBI Taxonomy" id="252671"/>
    <lineage>
        <taxon>Eukaryota</taxon>
        <taxon>Metazoa</taxon>
        <taxon>Cnidaria</taxon>
        <taxon>Hydrozoa</taxon>
        <taxon>Hydroidolina</taxon>
        <taxon>Leptothecata</taxon>
        <taxon>Obeliida</taxon>
        <taxon>Clytiidae</taxon>
        <taxon>Clytia</taxon>
    </lineage>
</organism>